<evidence type="ECO:0000256" key="1">
    <source>
        <dbReference type="SAM" id="MobiDB-lite"/>
    </source>
</evidence>
<reference evidence="2" key="1">
    <citation type="submission" date="2018-08" db="EMBL/GenBank/DDBJ databases">
        <title>Identification of Burkholderia cepacia strains that express a Burkholderia pseudomallei-like capsular polysaccharide.</title>
        <authorList>
            <person name="Burtnick M.N."/>
            <person name="Vongsouvath M."/>
            <person name="Newton P."/>
            <person name="Wuthiekanun V."/>
            <person name="Limmathurotsakul D."/>
            <person name="Brett P.J."/>
            <person name="Chantratita N."/>
            <person name="Dance D.A."/>
        </authorList>
    </citation>
    <scope>NUCLEOTIDE SEQUENCE</scope>
    <source>
        <strain evidence="2">SBXCC001</strain>
    </source>
</reference>
<feature type="compositionally biased region" description="Basic and acidic residues" evidence="1">
    <location>
        <begin position="29"/>
        <end position="53"/>
    </location>
</feature>
<name>A0AAW9D2S2_BURTH</name>
<protein>
    <submittedName>
        <fullName evidence="2">Uncharacterized protein</fullName>
    </submittedName>
</protein>
<accession>A0AAW9D2S2</accession>
<evidence type="ECO:0000313" key="3">
    <source>
        <dbReference type="Proteomes" id="UP001272137"/>
    </source>
</evidence>
<feature type="region of interest" description="Disordered" evidence="1">
    <location>
        <begin position="20"/>
        <end position="53"/>
    </location>
</feature>
<dbReference type="Proteomes" id="UP001272137">
    <property type="component" value="Unassembled WGS sequence"/>
</dbReference>
<gene>
    <name evidence="2" type="ORF">C7S16_3159</name>
</gene>
<evidence type="ECO:0000313" key="2">
    <source>
        <dbReference type="EMBL" id="MDW9255664.1"/>
    </source>
</evidence>
<organism evidence="2 3">
    <name type="scientific">Burkholderia thailandensis</name>
    <dbReference type="NCBI Taxonomy" id="57975"/>
    <lineage>
        <taxon>Bacteria</taxon>
        <taxon>Pseudomonadati</taxon>
        <taxon>Pseudomonadota</taxon>
        <taxon>Betaproteobacteria</taxon>
        <taxon>Burkholderiales</taxon>
        <taxon>Burkholderiaceae</taxon>
        <taxon>Burkholderia</taxon>
        <taxon>pseudomallei group</taxon>
    </lineage>
</organism>
<proteinExistence type="predicted"/>
<comment type="caution">
    <text evidence="2">The sequence shown here is derived from an EMBL/GenBank/DDBJ whole genome shotgun (WGS) entry which is preliminary data.</text>
</comment>
<dbReference type="EMBL" id="QXCT01000002">
    <property type="protein sequence ID" value="MDW9255664.1"/>
    <property type="molecule type" value="Genomic_DNA"/>
</dbReference>
<dbReference type="AlphaFoldDB" id="A0AAW9D2S2"/>
<sequence length="82" mass="8997">MFQCVHRGCLVALSSGPRRGANRNRFYRSTREGAPDRLRAPEKKIAPESRANSDRCVKIRRTSRNVAEPAAPAACAESPCNG</sequence>